<dbReference type="SUPFAM" id="SSF46689">
    <property type="entry name" value="Homeodomain-like"/>
    <property type="match status" value="1"/>
</dbReference>
<keyword evidence="3" id="KW-0010">Activator</keyword>
<dbReference type="RefSeq" id="WP_380021677.1">
    <property type="nucleotide sequence ID" value="NZ_JBHSHD010000010.1"/>
</dbReference>
<feature type="domain" description="HTH araC/xylS-type" evidence="5">
    <location>
        <begin position="155"/>
        <end position="255"/>
    </location>
</feature>
<dbReference type="Proteomes" id="UP001595886">
    <property type="component" value="Unassembled WGS sequence"/>
</dbReference>
<evidence type="ECO:0000313" key="6">
    <source>
        <dbReference type="EMBL" id="MFC4821395.1"/>
    </source>
</evidence>
<dbReference type="Gene3D" id="1.10.10.60">
    <property type="entry name" value="Homeodomain-like"/>
    <property type="match status" value="1"/>
</dbReference>
<evidence type="ECO:0000259" key="5">
    <source>
        <dbReference type="PROSITE" id="PS01124"/>
    </source>
</evidence>
<dbReference type="Gene3D" id="2.60.120.10">
    <property type="entry name" value="Jelly Rolls"/>
    <property type="match status" value="1"/>
</dbReference>
<dbReference type="CDD" id="cd06124">
    <property type="entry name" value="cupin_NimR-like_N"/>
    <property type="match status" value="1"/>
</dbReference>
<evidence type="ECO:0000256" key="1">
    <source>
        <dbReference type="ARBA" id="ARBA00023015"/>
    </source>
</evidence>
<dbReference type="Pfam" id="PF02311">
    <property type="entry name" value="AraC_binding"/>
    <property type="match status" value="1"/>
</dbReference>
<sequence>MRNVHATRADALPGAIVATANEYPVHHRVARHRHRRSQLLYAATGIMIVGTEAGRWIVPPERAVWVPAGMDHEVKSLVHVSTRSLYVDPAVDPALPVDCRVIAISPLMRELLLETADLPLPYARGSRADSIFSLLVHEIVRAPVLPLDIPMPADARIAARCRAYLRRPSPHETIDDWCRDLDLSRRTFTRRFRAETGLSFAGWCRQAAIFAALPRLAAGAAITPLAFDLGYDSASAFTTMFKRVVGVPPSRYLAQSPPSA</sequence>
<proteinExistence type="predicted"/>
<dbReference type="InterPro" id="IPR018060">
    <property type="entry name" value="HTH_AraC"/>
</dbReference>
<dbReference type="SUPFAM" id="SSF51182">
    <property type="entry name" value="RmlC-like cupins"/>
    <property type="match status" value="1"/>
</dbReference>
<protein>
    <submittedName>
        <fullName evidence="6">AraC family transcriptional regulator</fullName>
    </submittedName>
</protein>
<accession>A0ABV9QVL6</accession>
<gene>
    <name evidence="6" type="ORF">ACFO6Q_13760</name>
</gene>
<dbReference type="InterPro" id="IPR014710">
    <property type="entry name" value="RmlC-like_jellyroll"/>
</dbReference>
<dbReference type="PRINTS" id="PR00032">
    <property type="entry name" value="HTHARAC"/>
</dbReference>
<dbReference type="PROSITE" id="PS01124">
    <property type="entry name" value="HTH_ARAC_FAMILY_2"/>
    <property type="match status" value="1"/>
</dbReference>
<name>A0ABV9QVL6_9GAMM</name>
<dbReference type="PANTHER" id="PTHR11019">
    <property type="entry name" value="HTH-TYPE TRANSCRIPTIONAL REGULATOR NIMR"/>
    <property type="match status" value="1"/>
</dbReference>
<dbReference type="SMART" id="SM00342">
    <property type="entry name" value="HTH_ARAC"/>
    <property type="match status" value="1"/>
</dbReference>
<dbReference type="PANTHER" id="PTHR11019:SF159">
    <property type="entry name" value="TRANSCRIPTIONAL REGULATOR-RELATED"/>
    <property type="match status" value="1"/>
</dbReference>
<dbReference type="InterPro" id="IPR003313">
    <property type="entry name" value="AraC-bd"/>
</dbReference>
<evidence type="ECO:0000256" key="2">
    <source>
        <dbReference type="ARBA" id="ARBA00023125"/>
    </source>
</evidence>
<reference evidence="7" key="1">
    <citation type="journal article" date="2019" name="Int. J. Syst. Evol. Microbiol.">
        <title>The Global Catalogue of Microorganisms (GCM) 10K type strain sequencing project: providing services to taxonomists for standard genome sequencing and annotation.</title>
        <authorList>
            <consortium name="The Broad Institute Genomics Platform"/>
            <consortium name="The Broad Institute Genome Sequencing Center for Infectious Disease"/>
            <person name="Wu L."/>
            <person name="Ma J."/>
        </authorList>
    </citation>
    <scope>NUCLEOTIDE SEQUENCE [LARGE SCALE GENOMIC DNA]</scope>
    <source>
        <strain evidence="7">CCUG 30340</strain>
    </source>
</reference>
<dbReference type="InterPro" id="IPR020449">
    <property type="entry name" value="Tscrpt_reg_AraC-type_HTH"/>
</dbReference>
<organism evidence="6 7">
    <name type="scientific">Dokdonella ginsengisoli</name>
    <dbReference type="NCBI Taxonomy" id="363846"/>
    <lineage>
        <taxon>Bacteria</taxon>
        <taxon>Pseudomonadati</taxon>
        <taxon>Pseudomonadota</taxon>
        <taxon>Gammaproteobacteria</taxon>
        <taxon>Lysobacterales</taxon>
        <taxon>Rhodanobacteraceae</taxon>
        <taxon>Dokdonella</taxon>
    </lineage>
</organism>
<keyword evidence="7" id="KW-1185">Reference proteome</keyword>
<evidence type="ECO:0000256" key="4">
    <source>
        <dbReference type="ARBA" id="ARBA00023163"/>
    </source>
</evidence>
<dbReference type="InterPro" id="IPR009057">
    <property type="entry name" value="Homeodomain-like_sf"/>
</dbReference>
<evidence type="ECO:0000313" key="7">
    <source>
        <dbReference type="Proteomes" id="UP001595886"/>
    </source>
</evidence>
<keyword evidence="2" id="KW-0238">DNA-binding</keyword>
<keyword evidence="4" id="KW-0804">Transcription</keyword>
<evidence type="ECO:0000256" key="3">
    <source>
        <dbReference type="ARBA" id="ARBA00023159"/>
    </source>
</evidence>
<dbReference type="InterPro" id="IPR011051">
    <property type="entry name" value="RmlC_Cupin_sf"/>
</dbReference>
<comment type="caution">
    <text evidence="6">The sequence shown here is derived from an EMBL/GenBank/DDBJ whole genome shotgun (WGS) entry which is preliminary data.</text>
</comment>
<dbReference type="Pfam" id="PF12833">
    <property type="entry name" value="HTH_18"/>
    <property type="match status" value="1"/>
</dbReference>
<keyword evidence="1" id="KW-0805">Transcription regulation</keyword>
<dbReference type="EMBL" id="JBHSHD010000010">
    <property type="protein sequence ID" value="MFC4821395.1"/>
    <property type="molecule type" value="Genomic_DNA"/>
</dbReference>